<name>A0A8I3AEL9_9AGAM</name>
<gene>
    <name evidence="1" type="ORF">JVT61DRAFT_8687</name>
</gene>
<evidence type="ECO:0000313" key="1">
    <source>
        <dbReference type="EMBL" id="KAG6380523.1"/>
    </source>
</evidence>
<protein>
    <submittedName>
        <fullName evidence="1">Uncharacterized protein</fullName>
    </submittedName>
</protein>
<organism evidence="1 2">
    <name type="scientific">Boletus reticuloceps</name>
    <dbReference type="NCBI Taxonomy" id="495285"/>
    <lineage>
        <taxon>Eukaryota</taxon>
        <taxon>Fungi</taxon>
        <taxon>Dikarya</taxon>
        <taxon>Basidiomycota</taxon>
        <taxon>Agaricomycotina</taxon>
        <taxon>Agaricomycetes</taxon>
        <taxon>Agaricomycetidae</taxon>
        <taxon>Boletales</taxon>
        <taxon>Boletineae</taxon>
        <taxon>Boletaceae</taxon>
        <taxon>Boletoideae</taxon>
        <taxon>Boletus</taxon>
    </lineage>
</organism>
<accession>A0A8I3AEL9</accession>
<evidence type="ECO:0000313" key="2">
    <source>
        <dbReference type="Proteomes" id="UP000683000"/>
    </source>
</evidence>
<keyword evidence="2" id="KW-1185">Reference proteome</keyword>
<dbReference type="EMBL" id="JAGFBS010000003">
    <property type="protein sequence ID" value="KAG6380523.1"/>
    <property type="molecule type" value="Genomic_DNA"/>
</dbReference>
<dbReference type="AlphaFoldDB" id="A0A8I3AEL9"/>
<comment type="caution">
    <text evidence="1">The sequence shown here is derived from an EMBL/GenBank/DDBJ whole genome shotgun (WGS) entry which is preliminary data.</text>
</comment>
<reference evidence="1" key="1">
    <citation type="submission" date="2021-03" db="EMBL/GenBank/DDBJ databases">
        <title>Evolutionary innovations through gain and loss of genes in the ectomycorrhizal Boletales.</title>
        <authorList>
            <person name="Wu G."/>
            <person name="Miyauchi S."/>
            <person name="Morin E."/>
            <person name="Yang Z.-L."/>
            <person name="Xu J."/>
            <person name="Martin F.M."/>
        </authorList>
    </citation>
    <scope>NUCLEOTIDE SEQUENCE</scope>
    <source>
        <strain evidence="1">BR01</strain>
    </source>
</reference>
<sequence>MAHPLDTAIQALKNNGFTLYQFLSSLLTSRSFDDHQSTQELLAHSVDIFALLWKHPSNDQKLFTHVIETVQHVYRSELKMMASNRNWHFGALSTTTKQLEEFCLEDLARDMGACAPALSTLLGVLLDNENRHLTAGTVNHEDGEGDALIGTANNDRYWDEVDEIDLEGIINGLDAERHNGLQLSPVGSDHSSEKCNRRRAAIITLVSILPVVFDIPCD</sequence>
<proteinExistence type="predicted"/>
<dbReference type="Proteomes" id="UP000683000">
    <property type="component" value="Unassembled WGS sequence"/>
</dbReference>
<dbReference type="OrthoDB" id="4743193at2759"/>